<feature type="non-terminal residue" evidence="2">
    <location>
        <position position="281"/>
    </location>
</feature>
<gene>
    <name evidence="2" type="ORF">T265_14918</name>
</gene>
<sequence length="281" mass="31427">PIGIASIVIGVILFVIAILGFVGICCHVKAVLIVVSLVGVICWIEFTCVDALVMEARKKFKLTIDVTGMNKCLYACIVGLIALAHFILIIIHFSDEDRCLRRISRNIHYLVKGYKSIESGEIFSVTFGMIMTMAQSPGFHQTYVLLEPKLDYFREIHSFANQFDFAIDSPGTQATEYASPDRLPFQLLRYSRYRDKCAFLIVQHIQLTGNITDKRFGSVSAIQFPAPCCKKGYVGEGAQNCPQMFTELNSNYLRGCNEVLYYSLKKPITITALASLVIPIV</sequence>
<keyword evidence="1" id="KW-0472">Membrane</keyword>
<feature type="transmembrane region" description="Helical" evidence="1">
    <location>
        <begin position="7"/>
        <end position="24"/>
    </location>
</feature>
<dbReference type="STRING" id="6198.A0A074Z563"/>
<protein>
    <recommendedName>
        <fullName evidence="4">Tetraspanin family protein</fullName>
    </recommendedName>
</protein>
<keyword evidence="3" id="KW-1185">Reference proteome</keyword>
<reference evidence="2 3" key="1">
    <citation type="submission" date="2013-11" db="EMBL/GenBank/DDBJ databases">
        <title>Opisthorchis viverrini - life in the bile duct.</title>
        <authorList>
            <person name="Young N.D."/>
            <person name="Nagarajan N."/>
            <person name="Lin S.J."/>
            <person name="Korhonen P.K."/>
            <person name="Jex A.R."/>
            <person name="Hall R.S."/>
            <person name="Safavi-Hemami H."/>
            <person name="Kaewkong W."/>
            <person name="Bertrand D."/>
            <person name="Gao S."/>
            <person name="Seet Q."/>
            <person name="Wongkham S."/>
            <person name="Teh B.T."/>
            <person name="Wongkham C."/>
            <person name="Intapan P.M."/>
            <person name="Maleewong W."/>
            <person name="Yang X."/>
            <person name="Hu M."/>
            <person name="Wang Z."/>
            <person name="Hofmann A."/>
            <person name="Sternberg P.W."/>
            <person name="Tan P."/>
            <person name="Wang J."/>
            <person name="Gasser R.B."/>
        </authorList>
    </citation>
    <scope>NUCLEOTIDE SEQUENCE [LARGE SCALE GENOMIC DNA]</scope>
</reference>
<dbReference type="AlphaFoldDB" id="A0A074Z563"/>
<dbReference type="RefSeq" id="XP_009174050.1">
    <property type="nucleotide sequence ID" value="XM_009175786.1"/>
</dbReference>
<evidence type="ECO:0000313" key="2">
    <source>
        <dbReference type="EMBL" id="KER22193.1"/>
    </source>
</evidence>
<feature type="non-terminal residue" evidence="2">
    <location>
        <position position="1"/>
    </location>
</feature>
<evidence type="ECO:0008006" key="4">
    <source>
        <dbReference type="Google" id="ProtNLM"/>
    </source>
</evidence>
<accession>A0A074Z563</accession>
<evidence type="ECO:0000313" key="3">
    <source>
        <dbReference type="Proteomes" id="UP000054324"/>
    </source>
</evidence>
<dbReference type="CTD" id="20329084"/>
<dbReference type="GeneID" id="20329084"/>
<dbReference type="KEGG" id="ovi:T265_14918"/>
<keyword evidence="1" id="KW-1133">Transmembrane helix</keyword>
<feature type="transmembrane region" description="Helical" evidence="1">
    <location>
        <begin position="30"/>
        <end position="53"/>
    </location>
</feature>
<proteinExistence type="predicted"/>
<name>A0A074Z563_OPIVI</name>
<feature type="transmembrane region" description="Helical" evidence="1">
    <location>
        <begin position="73"/>
        <end position="93"/>
    </location>
</feature>
<organism evidence="2 3">
    <name type="scientific">Opisthorchis viverrini</name>
    <name type="common">Southeast Asian liver fluke</name>
    <dbReference type="NCBI Taxonomy" id="6198"/>
    <lineage>
        <taxon>Eukaryota</taxon>
        <taxon>Metazoa</taxon>
        <taxon>Spiralia</taxon>
        <taxon>Lophotrochozoa</taxon>
        <taxon>Platyhelminthes</taxon>
        <taxon>Trematoda</taxon>
        <taxon>Digenea</taxon>
        <taxon>Opisthorchiida</taxon>
        <taxon>Opisthorchiata</taxon>
        <taxon>Opisthorchiidae</taxon>
        <taxon>Opisthorchis</taxon>
    </lineage>
</organism>
<dbReference type="Proteomes" id="UP000054324">
    <property type="component" value="Unassembled WGS sequence"/>
</dbReference>
<dbReference type="EMBL" id="KL596912">
    <property type="protein sequence ID" value="KER22193.1"/>
    <property type="molecule type" value="Genomic_DNA"/>
</dbReference>
<evidence type="ECO:0000256" key="1">
    <source>
        <dbReference type="SAM" id="Phobius"/>
    </source>
</evidence>
<dbReference type="OrthoDB" id="6279736at2759"/>
<keyword evidence="1" id="KW-0812">Transmembrane</keyword>